<dbReference type="SUPFAM" id="SSF47323">
    <property type="entry name" value="Anticodon-binding domain of a subclass of class I aminoacyl-tRNA synthetases"/>
    <property type="match status" value="1"/>
</dbReference>
<dbReference type="InterPro" id="IPR002300">
    <property type="entry name" value="aa-tRNA-synth_Ia"/>
</dbReference>
<dbReference type="GO" id="GO:0004823">
    <property type="term" value="F:leucine-tRNA ligase activity"/>
    <property type="evidence" value="ECO:0007669"/>
    <property type="project" value="UniProtKB-EC"/>
</dbReference>
<evidence type="ECO:0000259" key="13">
    <source>
        <dbReference type="Pfam" id="PF08264"/>
    </source>
</evidence>
<dbReference type="GO" id="GO:0005524">
    <property type="term" value="F:ATP binding"/>
    <property type="evidence" value="ECO:0007669"/>
    <property type="project" value="UniProtKB-KW"/>
</dbReference>
<evidence type="ECO:0000256" key="2">
    <source>
        <dbReference type="ARBA" id="ARBA00013164"/>
    </source>
</evidence>
<dbReference type="InterPro" id="IPR002302">
    <property type="entry name" value="Leu-tRNA-ligase"/>
</dbReference>
<accession>E8ZJV5</accession>
<dbReference type="SUPFAM" id="SSF52374">
    <property type="entry name" value="Nucleotidylyl transferase"/>
    <property type="match status" value="1"/>
</dbReference>
<dbReference type="PROSITE" id="PS00178">
    <property type="entry name" value="AA_TRNA_LIGASE_I"/>
    <property type="match status" value="1"/>
</dbReference>
<evidence type="ECO:0000256" key="11">
    <source>
        <dbReference type="RuleBase" id="RU363035"/>
    </source>
</evidence>
<dbReference type="EC" id="6.1.1.4" evidence="2"/>
<dbReference type="EMBL" id="FR773153">
    <property type="protein sequence ID" value="CBY93426.1"/>
    <property type="molecule type" value="Genomic_DNA"/>
</dbReference>
<keyword evidence="3" id="KW-0963">Cytoplasm</keyword>
<dbReference type="Gene3D" id="3.40.50.620">
    <property type="entry name" value="HUPs"/>
    <property type="match status" value="2"/>
</dbReference>
<evidence type="ECO:0000256" key="3">
    <source>
        <dbReference type="ARBA" id="ARBA00022490"/>
    </source>
</evidence>
<evidence type="ECO:0000256" key="7">
    <source>
        <dbReference type="ARBA" id="ARBA00022917"/>
    </source>
</evidence>
<feature type="domain" description="Aminoacyl-tRNA synthetase class Ia" evidence="12">
    <location>
        <begin position="331"/>
        <end position="525"/>
    </location>
</feature>
<keyword evidence="8 11" id="KW-0030">Aminoacyl-tRNA synthetase</keyword>
<keyword evidence="15" id="KW-1185">Reference proteome</keyword>
<keyword evidence="6 11" id="KW-0067">ATP-binding</keyword>
<evidence type="ECO:0000256" key="8">
    <source>
        <dbReference type="ARBA" id="ARBA00023146"/>
    </source>
</evidence>
<proteinExistence type="inferred from homology"/>
<dbReference type="InterPro" id="IPR013155">
    <property type="entry name" value="M/V/L/I-tRNA-synth_anticd-bd"/>
</dbReference>
<dbReference type="KEGG" id="mha:HF1_14180"/>
<dbReference type="InterPro" id="IPR014729">
    <property type="entry name" value="Rossmann-like_a/b/a_fold"/>
</dbReference>
<dbReference type="InterPro" id="IPR009080">
    <property type="entry name" value="tRNAsynth_Ia_anticodon-bd"/>
</dbReference>
<dbReference type="GO" id="GO:0005829">
    <property type="term" value="C:cytosol"/>
    <property type="evidence" value="ECO:0007669"/>
    <property type="project" value="TreeGrafter"/>
</dbReference>
<evidence type="ECO:0000256" key="1">
    <source>
        <dbReference type="ARBA" id="ARBA00005594"/>
    </source>
</evidence>
<keyword evidence="4 11" id="KW-0436">Ligase</keyword>
<sequence>MASYDPKAIEEKWISAWDDASLFKFKDDLNSKKFYILDMFPYPSGAGLHVGHVKGYLATDIWARFQKMKGYTVLHPMGWDAFGLPAEQYAIQTGNSPIDFTNRNIDNFRKQCKRLMLFYDWDREINTSDPEYYKHTQWIFSQMYKHGLAELKDSLVNWCEELNTVLADEEIIVGDDGKRYSERGNYEVTSKKMKQWILKITEYADELLEDIQLLDWPENIKKIQENWIGKQNKYRFSFKYGDSEYFLDLDSPDSIKNLKAIGIHSFSRLSQELGITREEGLNIHLSSGDHKIPVRFIENVDFRSEDLLPILDDEYEGTPLRDSIPVTTYKLKDWVFSRQRYWGEPIPVLFDSDGAQELDEELPVILPRDIEYSSKRSGFSPLINCKEWINVERAGKLYIRESSTMPNWAGSSWYFIAYLLKKDDGGYHDLDSPEAKDILRRWLPVDVYVGGQEHAAMHLLYARFWHKFLHKLGIVSTKEPFKALFNQGMVLGSDGTKMSKSKGNYVNIDEMIDLYGADVLRLYEAFSGPTTLSFKWEESGMKAMQKWLGKVFHFFSELEKYSVAEDDGEVNVAENKLISNVESAIPMMKVNLGVSEMMIFLNEIQRLGKYSFKSLRSFLQILSLYAPATAEELWKEFLKGGDFLLNLKWPELNSNLGEVFQEYKVFIKGKFKFLIKAPMNASEGEVKELVNQKGSYSNIQVVTEKKIVLVS</sequence>
<dbReference type="CDD" id="cd00812">
    <property type="entry name" value="LeuRS_core"/>
    <property type="match status" value="1"/>
</dbReference>
<evidence type="ECO:0000256" key="10">
    <source>
        <dbReference type="ARBA" id="ARBA00047469"/>
    </source>
</evidence>
<keyword evidence="7 11" id="KW-0648">Protein biosynthesis</keyword>
<evidence type="ECO:0000313" key="15">
    <source>
        <dbReference type="Proteomes" id="UP000008637"/>
    </source>
</evidence>
<evidence type="ECO:0000256" key="4">
    <source>
        <dbReference type="ARBA" id="ARBA00022598"/>
    </source>
</evidence>
<dbReference type="InterPro" id="IPR001412">
    <property type="entry name" value="aa-tRNA-synth_I_CS"/>
</dbReference>
<protein>
    <recommendedName>
        <fullName evidence="2">leucine--tRNA ligase</fullName>
        <ecNumber evidence="2">6.1.1.4</ecNumber>
    </recommendedName>
    <alternativeName>
        <fullName evidence="9">Leucyl-tRNA synthetase</fullName>
    </alternativeName>
</protein>
<dbReference type="Proteomes" id="UP000008637">
    <property type="component" value="Chromosome"/>
</dbReference>
<comment type="catalytic activity">
    <reaction evidence="10">
        <text>tRNA(Leu) + L-leucine + ATP = L-leucyl-tRNA(Leu) + AMP + diphosphate</text>
        <dbReference type="Rhea" id="RHEA:11688"/>
        <dbReference type="Rhea" id="RHEA-COMP:9613"/>
        <dbReference type="Rhea" id="RHEA-COMP:9622"/>
        <dbReference type="ChEBI" id="CHEBI:30616"/>
        <dbReference type="ChEBI" id="CHEBI:33019"/>
        <dbReference type="ChEBI" id="CHEBI:57427"/>
        <dbReference type="ChEBI" id="CHEBI:78442"/>
        <dbReference type="ChEBI" id="CHEBI:78494"/>
        <dbReference type="ChEBI" id="CHEBI:456215"/>
        <dbReference type="EC" id="6.1.1.4"/>
    </reaction>
</comment>
<reference evidence="14 15" key="1">
    <citation type="journal article" date="2011" name="J. Bacteriol.">
        <title>Complete genome sequence of Mycoplasma haemofelis, a hemotropic mycoplasma.</title>
        <authorList>
            <person name="Barker E.N."/>
            <person name="Helps C.R."/>
            <person name="Peters I.R."/>
            <person name="Darby A.C."/>
            <person name="Radford A.D."/>
            <person name="Tasker S."/>
        </authorList>
    </citation>
    <scope>NUCLEOTIDE SEQUENCE [LARGE SCALE GENOMIC DNA]</scope>
    <source>
        <strain evidence="14 15">Langford 1</strain>
    </source>
</reference>
<dbReference type="AlphaFoldDB" id="E8ZJV5"/>
<dbReference type="HOGENOM" id="CLU_004427_0_0_14"/>
<gene>
    <name evidence="14" type="primary">leuS</name>
    <name evidence="14" type="ORF">HF1_14180</name>
</gene>
<dbReference type="Pfam" id="PF08264">
    <property type="entry name" value="Anticodon_1"/>
    <property type="match status" value="1"/>
</dbReference>
<dbReference type="Gene3D" id="1.10.730.10">
    <property type="entry name" value="Isoleucyl-tRNA Synthetase, Domain 1"/>
    <property type="match status" value="1"/>
</dbReference>
<comment type="similarity">
    <text evidence="1 11">Belongs to the class-I aminoacyl-tRNA synthetase family.</text>
</comment>
<feature type="domain" description="Aminoacyl-tRNA synthetase class Ia" evidence="12">
    <location>
        <begin position="13"/>
        <end position="234"/>
    </location>
</feature>
<evidence type="ECO:0000259" key="12">
    <source>
        <dbReference type="Pfam" id="PF00133"/>
    </source>
</evidence>
<dbReference type="OrthoDB" id="9810365at2"/>
<dbReference type="GO" id="GO:0006429">
    <property type="term" value="P:leucyl-tRNA aminoacylation"/>
    <property type="evidence" value="ECO:0007669"/>
    <property type="project" value="InterPro"/>
</dbReference>
<dbReference type="FunFam" id="3.40.50.620:FF:000077">
    <property type="entry name" value="Leucine--tRNA ligase"/>
    <property type="match status" value="1"/>
</dbReference>
<evidence type="ECO:0000256" key="5">
    <source>
        <dbReference type="ARBA" id="ARBA00022741"/>
    </source>
</evidence>
<dbReference type="PANTHER" id="PTHR43740:SF2">
    <property type="entry name" value="LEUCINE--TRNA LIGASE, MITOCHONDRIAL"/>
    <property type="match status" value="1"/>
</dbReference>
<evidence type="ECO:0000256" key="9">
    <source>
        <dbReference type="ARBA" id="ARBA00030520"/>
    </source>
</evidence>
<dbReference type="PANTHER" id="PTHR43740">
    <property type="entry name" value="LEUCYL-TRNA SYNTHETASE"/>
    <property type="match status" value="1"/>
</dbReference>
<dbReference type="PRINTS" id="PR00985">
    <property type="entry name" value="TRNASYNTHLEU"/>
</dbReference>
<dbReference type="Pfam" id="PF00133">
    <property type="entry name" value="tRNA-synt_1"/>
    <property type="match status" value="2"/>
</dbReference>
<keyword evidence="5 11" id="KW-0547">Nucleotide-binding</keyword>
<evidence type="ECO:0000256" key="6">
    <source>
        <dbReference type="ARBA" id="ARBA00022840"/>
    </source>
</evidence>
<evidence type="ECO:0000313" key="14">
    <source>
        <dbReference type="EMBL" id="CBY93426.1"/>
    </source>
</evidence>
<name>E8ZJV5_MYCHL</name>
<organism evidence="14 15">
    <name type="scientific">Mycoplasma haemofelis (strain Langford 1)</name>
    <name type="common">Haemobartonella felis</name>
    <dbReference type="NCBI Taxonomy" id="941640"/>
    <lineage>
        <taxon>Bacteria</taxon>
        <taxon>Bacillati</taxon>
        <taxon>Mycoplasmatota</taxon>
        <taxon>Mollicutes</taxon>
        <taxon>Mycoplasmataceae</taxon>
        <taxon>Mycoplasma</taxon>
    </lineage>
</organism>
<feature type="domain" description="Methionyl/Valyl/Leucyl/Isoleucyl-tRNA synthetase anticodon-binding" evidence="13">
    <location>
        <begin position="575"/>
        <end position="658"/>
    </location>
</feature>